<dbReference type="EnsemblMetazoa" id="HelroT183588">
    <property type="protein sequence ID" value="HelroP183588"/>
    <property type="gene ID" value="HelroG183588"/>
</dbReference>
<organism evidence="2 3">
    <name type="scientific">Helobdella robusta</name>
    <name type="common">Californian leech</name>
    <dbReference type="NCBI Taxonomy" id="6412"/>
    <lineage>
        <taxon>Eukaryota</taxon>
        <taxon>Metazoa</taxon>
        <taxon>Spiralia</taxon>
        <taxon>Lophotrochozoa</taxon>
        <taxon>Annelida</taxon>
        <taxon>Clitellata</taxon>
        <taxon>Hirudinea</taxon>
        <taxon>Rhynchobdellida</taxon>
        <taxon>Glossiphoniidae</taxon>
        <taxon>Helobdella</taxon>
    </lineage>
</organism>
<protein>
    <submittedName>
        <fullName evidence="1 2">Uncharacterized protein</fullName>
    </submittedName>
</protein>
<keyword evidence="3" id="KW-1185">Reference proteome</keyword>
<evidence type="ECO:0000313" key="1">
    <source>
        <dbReference type="EMBL" id="ESO10487.1"/>
    </source>
</evidence>
<dbReference type="EMBL" id="AMQM01008873">
    <property type="status" value="NOT_ANNOTATED_CDS"/>
    <property type="molecule type" value="Genomic_DNA"/>
</dbReference>
<evidence type="ECO:0000313" key="3">
    <source>
        <dbReference type="Proteomes" id="UP000015101"/>
    </source>
</evidence>
<proteinExistence type="predicted"/>
<dbReference type="HOGENOM" id="CLU_1604506_0_0_1"/>
<reference evidence="1 3" key="2">
    <citation type="journal article" date="2013" name="Nature">
        <title>Insights into bilaterian evolution from three spiralian genomes.</title>
        <authorList>
            <person name="Simakov O."/>
            <person name="Marletaz F."/>
            <person name="Cho S.J."/>
            <person name="Edsinger-Gonzales E."/>
            <person name="Havlak P."/>
            <person name="Hellsten U."/>
            <person name="Kuo D.H."/>
            <person name="Larsson T."/>
            <person name="Lv J."/>
            <person name="Arendt D."/>
            <person name="Savage R."/>
            <person name="Osoegawa K."/>
            <person name="de Jong P."/>
            <person name="Grimwood J."/>
            <person name="Chapman J.A."/>
            <person name="Shapiro H."/>
            <person name="Aerts A."/>
            <person name="Otillar R.P."/>
            <person name="Terry A.Y."/>
            <person name="Boore J.L."/>
            <person name="Grigoriev I.V."/>
            <person name="Lindberg D.R."/>
            <person name="Seaver E.C."/>
            <person name="Weisblat D.A."/>
            <person name="Putnam N.H."/>
            <person name="Rokhsar D.S."/>
        </authorList>
    </citation>
    <scope>NUCLEOTIDE SEQUENCE</scope>
</reference>
<dbReference type="RefSeq" id="XP_009011425.1">
    <property type="nucleotide sequence ID" value="XM_009013177.1"/>
</dbReference>
<reference evidence="3" key="1">
    <citation type="submission" date="2012-12" db="EMBL/GenBank/DDBJ databases">
        <authorList>
            <person name="Hellsten U."/>
            <person name="Grimwood J."/>
            <person name="Chapman J.A."/>
            <person name="Shapiro H."/>
            <person name="Aerts A."/>
            <person name="Otillar R.P."/>
            <person name="Terry A.Y."/>
            <person name="Boore J.L."/>
            <person name="Simakov O."/>
            <person name="Marletaz F."/>
            <person name="Cho S.-J."/>
            <person name="Edsinger-Gonzales E."/>
            <person name="Havlak P."/>
            <person name="Kuo D.-H."/>
            <person name="Larsson T."/>
            <person name="Lv J."/>
            <person name="Arendt D."/>
            <person name="Savage R."/>
            <person name="Osoegawa K."/>
            <person name="de Jong P."/>
            <person name="Lindberg D.R."/>
            <person name="Seaver E.C."/>
            <person name="Weisblat D.A."/>
            <person name="Putnam N.H."/>
            <person name="Grigoriev I.V."/>
            <person name="Rokhsar D.S."/>
        </authorList>
    </citation>
    <scope>NUCLEOTIDE SEQUENCE</scope>
</reference>
<dbReference type="EMBL" id="KB095865">
    <property type="protein sequence ID" value="ESO10487.1"/>
    <property type="molecule type" value="Genomic_DNA"/>
</dbReference>
<dbReference type="AlphaFoldDB" id="T1FJW0"/>
<evidence type="ECO:0000313" key="2">
    <source>
        <dbReference type="EnsemblMetazoa" id="HelroP183588"/>
    </source>
</evidence>
<dbReference type="KEGG" id="hro:HELRODRAFT_183588"/>
<accession>T1FJW0</accession>
<sequence length="166" mass="18513">MTDTIRFPSGLLKAAEVNPSTLEHFCNFACCGQSGCRGCVQPTLWYYDCLTFSTDQELPRDSQSSIDIVDEDEEIEQEGSSGRVFSVSVFTSTTRVRILPFLQVYPGGRPPVNPAVYPFEVDKCVNDVSCCMLADEMAQWFECSLSQTSQWLSLYSAYRCDACACT</sequence>
<name>T1FJW0_HELRO</name>
<reference evidence="2" key="3">
    <citation type="submission" date="2015-06" db="UniProtKB">
        <authorList>
            <consortium name="EnsemblMetazoa"/>
        </authorList>
    </citation>
    <scope>IDENTIFICATION</scope>
</reference>
<gene>
    <name evidence="2" type="primary">20209109</name>
    <name evidence="1" type="ORF">HELRODRAFT_183588</name>
</gene>
<dbReference type="InParanoid" id="T1FJW0"/>
<dbReference type="CTD" id="20209109"/>
<dbReference type="GeneID" id="20209109"/>
<dbReference type="Proteomes" id="UP000015101">
    <property type="component" value="Unassembled WGS sequence"/>
</dbReference>